<proteinExistence type="predicted"/>
<name>A0A0A9DG76_ARUDO</name>
<organism evidence="1">
    <name type="scientific">Arundo donax</name>
    <name type="common">Giant reed</name>
    <name type="synonym">Donax arundinaceus</name>
    <dbReference type="NCBI Taxonomy" id="35708"/>
    <lineage>
        <taxon>Eukaryota</taxon>
        <taxon>Viridiplantae</taxon>
        <taxon>Streptophyta</taxon>
        <taxon>Embryophyta</taxon>
        <taxon>Tracheophyta</taxon>
        <taxon>Spermatophyta</taxon>
        <taxon>Magnoliopsida</taxon>
        <taxon>Liliopsida</taxon>
        <taxon>Poales</taxon>
        <taxon>Poaceae</taxon>
        <taxon>PACMAD clade</taxon>
        <taxon>Arundinoideae</taxon>
        <taxon>Arundineae</taxon>
        <taxon>Arundo</taxon>
    </lineage>
</organism>
<dbReference type="EMBL" id="GBRH01211044">
    <property type="protein sequence ID" value="JAD86851.1"/>
    <property type="molecule type" value="Transcribed_RNA"/>
</dbReference>
<sequence>MEYVATPDLISILSLLPISREQPRRRSISSAMIRATTVLGVPLRGLPVAMTEPGPFAVQVRRALDLAPAPRTRNSLRCPPLPLRPTGSNVIVVLCPHDDFDVPGSHYVRWCQC</sequence>
<evidence type="ECO:0000313" key="1">
    <source>
        <dbReference type="EMBL" id="JAD86851.1"/>
    </source>
</evidence>
<reference evidence="1" key="1">
    <citation type="submission" date="2014-09" db="EMBL/GenBank/DDBJ databases">
        <authorList>
            <person name="Magalhaes I.L.F."/>
            <person name="Oliveira U."/>
            <person name="Santos F.R."/>
            <person name="Vidigal T.H.D.A."/>
            <person name="Brescovit A.D."/>
            <person name="Santos A.J."/>
        </authorList>
    </citation>
    <scope>NUCLEOTIDE SEQUENCE</scope>
    <source>
        <tissue evidence="1">Shoot tissue taken approximately 20 cm above the soil surface</tissue>
    </source>
</reference>
<dbReference type="AlphaFoldDB" id="A0A0A9DG76"/>
<protein>
    <submittedName>
        <fullName evidence="1">Uncharacterized protein</fullName>
    </submittedName>
</protein>
<reference evidence="1" key="2">
    <citation type="journal article" date="2015" name="Data Brief">
        <title>Shoot transcriptome of the giant reed, Arundo donax.</title>
        <authorList>
            <person name="Barrero R.A."/>
            <person name="Guerrero F.D."/>
            <person name="Moolhuijzen P."/>
            <person name="Goolsby J.A."/>
            <person name="Tidwell J."/>
            <person name="Bellgard S.E."/>
            <person name="Bellgard M.I."/>
        </authorList>
    </citation>
    <scope>NUCLEOTIDE SEQUENCE</scope>
    <source>
        <tissue evidence="1">Shoot tissue taken approximately 20 cm above the soil surface</tissue>
    </source>
</reference>
<accession>A0A0A9DG76</accession>